<dbReference type="Proteomes" id="UP000475265">
    <property type="component" value="Unassembled WGS sequence"/>
</dbReference>
<sequence length="368" mass="41271">MNCSSLVRAAISATELAEIKERLEAFLNNNEQRPLCSFLSGSVAEGLATTRSDYDVYALYETCEEGETLVTGGQRPIEVTRISLAKLQNIIEVLMIGDDLPSATSYELLLCHRLYTGIGLTHSHIFDQLKKTLDVDVFRNRLSDFCRLNAERSMKVSAGFAEAGDFDSAMLSARTAAKHSFNQLLVFSGATSLLDKWQLRYAQLFMGETHLAFERFVDVFAGTFSGSVNQKKVYLQSCYRFLQVMADHALLANRMHENDFWTFSRFFPTHLSGSARLLEKPPGIRVVSHADTFFLLQLNTPLMELPESAALLWALIDNDSCVNDVLQRATEGLQLSEEECTQYLQTFLSAGVITMSRFDLPLRHLTGD</sequence>
<comment type="caution">
    <text evidence="1">The sequence shown here is derived from an EMBL/GenBank/DDBJ whole genome shotgun (WGS) entry which is preliminary data.</text>
</comment>
<proteinExistence type="predicted"/>
<reference evidence="1 2" key="1">
    <citation type="submission" date="2019-12" db="EMBL/GenBank/DDBJ databases">
        <title>Endophytic bacteria associated with Panax ginseng seedlings.</title>
        <authorList>
            <person name="Park J.M."/>
            <person name="Shin R."/>
            <person name="Jo S.H."/>
        </authorList>
    </citation>
    <scope>NUCLEOTIDE SEQUENCE [LARGE SCALE GENOMIC DNA]</scope>
    <source>
        <strain evidence="1 2">PgKB32</strain>
    </source>
</reference>
<dbReference type="AlphaFoldDB" id="A0A6L5C4D8"/>
<organism evidence="1 2">
    <name type="scientific">Pseudomonas frederiksbergensis</name>
    <dbReference type="NCBI Taxonomy" id="104087"/>
    <lineage>
        <taxon>Bacteria</taxon>
        <taxon>Pseudomonadati</taxon>
        <taxon>Pseudomonadota</taxon>
        <taxon>Gammaproteobacteria</taxon>
        <taxon>Pseudomonadales</taxon>
        <taxon>Pseudomonadaceae</taxon>
        <taxon>Pseudomonas</taxon>
    </lineage>
</organism>
<evidence type="ECO:0000313" key="1">
    <source>
        <dbReference type="EMBL" id="KAF2394404.1"/>
    </source>
</evidence>
<evidence type="ECO:0000313" key="2">
    <source>
        <dbReference type="Proteomes" id="UP000475265"/>
    </source>
</evidence>
<gene>
    <name evidence="1" type="ORF">FX983_02385</name>
</gene>
<accession>A0A6L5C4D8</accession>
<protein>
    <submittedName>
        <fullName evidence="1">Uncharacterized protein</fullName>
    </submittedName>
</protein>
<name>A0A6L5C4D8_9PSED</name>
<dbReference type="EMBL" id="JAAAXX010000001">
    <property type="protein sequence ID" value="KAF2394404.1"/>
    <property type="molecule type" value="Genomic_DNA"/>
</dbReference>
<dbReference type="RefSeq" id="WP_163909653.1">
    <property type="nucleotide sequence ID" value="NZ_JAAAXX010000001.1"/>
</dbReference>